<keyword evidence="3" id="KW-1185">Reference proteome</keyword>
<dbReference type="EMBL" id="KN819338">
    <property type="protein sequence ID" value="KIJ15149.1"/>
    <property type="molecule type" value="Genomic_DNA"/>
</dbReference>
<dbReference type="Proteomes" id="UP000053647">
    <property type="component" value="Unassembled WGS sequence"/>
</dbReference>
<evidence type="ECO:0000313" key="2">
    <source>
        <dbReference type="EMBL" id="KIJ15149.1"/>
    </source>
</evidence>
<sequence length="113" mass="12080">MPITHLTVLTGAQTYLKEAEKISLAAVEEDQEEEVECMENSLDLDHDLGQATTVAAAETSQEASTDDSGLHNLSMLSDNLKKASAGVILDTTIANYIGEFPIQHGSGERGSPY</sequence>
<dbReference type="AlphaFoldDB" id="A0A0C9SYP3"/>
<reference evidence="3" key="2">
    <citation type="submission" date="2015-01" db="EMBL/GenBank/DDBJ databases">
        <title>Evolutionary Origins and Diversification of the Mycorrhizal Mutualists.</title>
        <authorList>
            <consortium name="DOE Joint Genome Institute"/>
            <consortium name="Mycorrhizal Genomics Consortium"/>
            <person name="Kohler A."/>
            <person name="Kuo A."/>
            <person name="Nagy L.G."/>
            <person name="Floudas D."/>
            <person name="Copeland A."/>
            <person name="Barry K.W."/>
            <person name="Cichocki N."/>
            <person name="Veneault-Fourrey C."/>
            <person name="LaButti K."/>
            <person name="Lindquist E.A."/>
            <person name="Lipzen A."/>
            <person name="Lundell T."/>
            <person name="Morin E."/>
            <person name="Murat C."/>
            <person name="Riley R."/>
            <person name="Ohm R."/>
            <person name="Sun H."/>
            <person name="Tunlid A."/>
            <person name="Henrissat B."/>
            <person name="Grigoriev I.V."/>
            <person name="Hibbett D.S."/>
            <person name="Martin F."/>
        </authorList>
    </citation>
    <scope>NUCLEOTIDE SEQUENCE [LARGE SCALE GENOMIC DNA]</scope>
    <source>
        <strain evidence="3">ATCC 200175</strain>
    </source>
</reference>
<dbReference type="HOGENOM" id="CLU_150204_0_0_1"/>
<protein>
    <submittedName>
        <fullName evidence="2">Uncharacterized protein</fullName>
    </submittedName>
</protein>
<proteinExistence type="predicted"/>
<feature type="compositionally biased region" description="Polar residues" evidence="1">
    <location>
        <begin position="53"/>
        <end position="67"/>
    </location>
</feature>
<gene>
    <name evidence="2" type="ORF">PAXINDRAFT_12068</name>
</gene>
<organism evidence="2 3">
    <name type="scientific">Paxillus involutus ATCC 200175</name>
    <dbReference type="NCBI Taxonomy" id="664439"/>
    <lineage>
        <taxon>Eukaryota</taxon>
        <taxon>Fungi</taxon>
        <taxon>Dikarya</taxon>
        <taxon>Basidiomycota</taxon>
        <taxon>Agaricomycotina</taxon>
        <taxon>Agaricomycetes</taxon>
        <taxon>Agaricomycetidae</taxon>
        <taxon>Boletales</taxon>
        <taxon>Paxilineae</taxon>
        <taxon>Paxillaceae</taxon>
        <taxon>Paxillus</taxon>
    </lineage>
</organism>
<accession>A0A0C9SYP3</accession>
<evidence type="ECO:0000313" key="3">
    <source>
        <dbReference type="Proteomes" id="UP000053647"/>
    </source>
</evidence>
<evidence type="ECO:0000256" key="1">
    <source>
        <dbReference type="SAM" id="MobiDB-lite"/>
    </source>
</evidence>
<reference evidence="2 3" key="1">
    <citation type="submission" date="2014-06" db="EMBL/GenBank/DDBJ databases">
        <authorList>
            <consortium name="DOE Joint Genome Institute"/>
            <person name="Kuo A."/>
            <person name="Kohler A."/>
            <person name="Nagy L.G."/>
            <person name="Floudas D."/>
            <person name="Copeland A."/>
            <person name="Barry K.W."/>
            <person name="Cichocki N."/>
            <person name="Veneault-Fourrey C."/>
            <person name="LaButti K."/>
            <person name="Lindquist E.A."/>
            <person name="Lipzen A."/>
            <person name="Lundell T."/>
            <person name="Morin E."/>
            <person name="Murat C."/>
            <person name="Sun H."/>
            <person name="Tunlid A."/>
            <person name="Henrissat B."/>
            <person name="Grigoriev I.V."/>
            <person name="Hibbett D.S."/>
            <person name="Martin F."/>
            <person name="Nordberg H.P."/>
            <person name="Cantor M.N."/>
            <person name="Hua S.X."/>
        </authorList>
    </citation>
    <scope>NUCLEOTIDE SEQUENCE [LARGE SCALE GENOMIC DNA]</scope>
    <source>
        <strain evidence="2 3">ATCC 200175</strain>
    </source>
</reference>
<name>A0A0C9SYP3_PAXIN</name>
<feature type="region of interest" description="Disordered" evidence="1">
    <location>
        <begin position="53"/>
        <end position="73"/>
    </location>
</feature>